<dbReference type="AlphaFoldDB" id="A0A6C0LAR9"/>
<feature type="domain" description="Hedgehog/Intein (Hint)" evidence="1">
    <location>
        <begin position="262"/>
        <end position="400"/>
    </location>
</feature>
<dbReference type="Gene3D" id="2.120.10.30">
    <property type="entry name" value="TolB, C-terminal domain"/>
    <property type="match status" value="1"/>
</dbReference>
<dbReference type="InterPro" id="IPR036844">
    <property type="entry name" value="Hint_dom_sf"/>
</dbReference>
<evidence type="ECO:0000313" key="2">
    <source>
        <dbReference type="EMBL" id="QHU26392.1"/>
    </source>
</evidence>
<reference evidence="2" key="1">
    <citation type="journal article" date="2020" name="Nature">
        <title>Giant virus diversity and host interactions through global metagenomics.</title>
        <authorList>
            <person name="Schulz F."/>
            <person name="Roux S."/>
            <person name="Paez-Espino D."/>
            <person name="Jungbluth S."/>
            <person name="Walsh D.A."/>
            <person name="Denef V.J."/>
            <person name="McMahon K.D."/>
            <person name="Konstantinidis K.T."/>
            <person name="Eloe-Fadrosh E.A."/>
            <person name="Kyrpides N.C."/>
            <person name="Woyke T."/>
        </authorList>
    </citation>
    <scope>NUCLEOTIDE SEQUENCE</scope>
    <source>
        <strain evidence="2">GVMAG-M-3300027759-16</strain>
    </source>
</reference>
<accession>A0A6C0LAR9</accession>
<dbReference type="SUPFAM" id="SSF63825">
    <property type="entry name" value="YWTD domain"/>
    <property type="match status" value="1"/>
</dbReference>
<dbReference type="SUPFAM" id="SSF51294">
    <property type="entry name" value="Hedgehog/intein (Hint) domain"/>
    <property type="match status" value="1"/>
</dbReference>
<organism evidence="2">
    <name type="scientific">viral metagenome</name>
    <dbReference type="NCBI Taxonomy" id="1070528"/>
    <lineage>
        <taxon>unclassified sequences</taxon>
        <taxon>metagenomes</taxon>
        <taxon>organismal metagenomes</taxon>
    </lineage>
</organism>
<dbReference type="EMBL" id="MN740439">
    <property type="protein sequence ID" value="QHU26392.1"/>
    <property type="molecule type" value="Genomic_DNA"/>
</dbReference>
<dbReference type="Gene3D" id="2.170.16.10">
    <property type="entry name" value="Hedgehog/Intein (Hint) domain"/>
    <property type="match status" value="1"/>
</dbReference>
<dbReference type="Pfam" id="PF13403">
    <property type="entry name" value="Hint_2"/>
    <property type="match status" value="1"/>
</dbReference>
<sequence length="431" mass="47197">MAWNSSTGYTTPTGSTVVLGNNLYVRTGTTITKTDLTNGTITNSNWATGFLNLGGITAYNNTIYVSDSGDNSISTVDLSGNVTAIFNSTLVPGLNMENPKGLVIESGGDEPYLYIAASGGSNIIQISTVTPTTTYFDNWASDAAINNPIGLCIVNGFMYVQCPNSISKINMGTIVITTIHTNTATLYGIAPYGNSLYVGVDGGFVEKLSFAGTLINNNVYELLPDLGVYHVDEVMINGQYLYATDMDNGAVGRFLLTSDPVVCFKDGTLILTDKGYLPIEELRKGDLVKTLLDGYKPMYMIGKKEIYHPATTERGKDQLYIGTQAEFPWLKEDLIVTGSHCILVDEFKEGEKEETIKVLGKVYATDKKYRLPACVDKRFAVYKPEGNYTVYHLALEHDNRVMNYGIYANGLLVETCSKRCIEEYAKMEVIV</sequence>
<evidence type="ECO:0000259" key="1">
    <source>
        <dbReference type="Pfam" id="PF13403"/>
    </source>
</evidence>
<dbReference type="InterPro" id="IPR028992">
    <property type="entry name" value="Hedgehog/Intein_dom"/>
</dbReference>
<protein>
    <recommendedName>
        <fullName evidence="1">Hedgehog/Intein (Hint) domain-containing protein</fullName>
    </recommendedName>
</protein>
<proteinExistence type="predicted"/>
<name>A0A6C0LAR9_9ZZZZ</name>
<dbReference type="InterPro" id="IPR011042">
    <property type="entry name" value="6-blade_b-propeller_TolB-like"/>
</dbReference>